<organism evidence="8 9">
    <name type="scientific">Nocardia puris</name>
    <dbReference type="NCBI Taxonomy" id="208602"/>
    <lineage>
        <taxon>Bacteria</taxon>
        <taxon>Bacillati</taxon>
        <taxon>Actinomycetota</taxon>
        <taxon>Actinomycetes</taxon>
        <taxon>Mycobacteriales</taxon>
        <taxon>Nocardiaceae</taxon>
        <taxon>Nocardia</taxon>
    </lineage>
</organism>
<proteinExistence type="inferred from homology"/>
<dbReference type="AlphaFoldDB" id="A0A366DFT1"/>
<dbReference type="InterPro" id="IPR037185">
    <property type="entry name" value="EmrE-like"/>
</dbReference>
<comment type="similarity">
    <text evidence="2">Belongs to the EamA transporter family.</text>
</comment>
<evidence type="ECO:0000256" key="6">
    <source>
        <dbReference type="SAM" id="Phobius"/>
    </source>
</evidence>
<feature type="domain" description="EamA" evidence="7">
    <location>
        <begin position="18"/>
        <end position="153"/>
    </location>
</feature>
<feature type="transmembrane region" description="Helical" evidence="6">
    <location>
        <begin position="105"/>
        <end position="125"/>
    </location>
</feature>
<feature type="transmembrane region" description="Helical" evidence="6">
    <location>
        <begin position="232"/>
        <end position="252"/>
    </location>
</feature>
<keyword evidence="3 6" id="KW-0812">Transmembrane</keyword>
<feature type="transmembrane region" description="Helical" evidence="6">
    <location>
        <begin position="264"/>
        <end position="284"/>
    </location>
</feature>
<evidence type="ECO:0000259" key="7">
    <source>
        <dbReference type="Pfam" id="PF00892"/>
    </source>
</evidence>
<feature type="transmembrane region" description="Helical" evidence="6">
    <location>
        <begin position="137"/>
        <end position="156"/>
    </location>
</feature>
<feature type="transmembrane region" description="Helical" evidence="6">
    <location>
        <begin position="162"/>
        <end position="182"/>
    </location>
</feature>
<evidence type="ECO:0000256" key="3">
    <source>
        <dbReference type="ARBA" id="ARBA00022692"/>
    </source>
</evidence>
<feature type="transmembrane region" description="Helical" evidence="6">
    <location>
        <begin position="194"/>
        <end position="220"/>
    </location>
</feature>
<evidence type="ECO:0000256" key="2">
    <source>
        <dbReference type="ARBA" id="ARBA00007362"/>
    </source>
</evidence>
<dbReference type="PANTHER" id="PTHR32322">
    <property type="entry name" value="INNER MEMBRANE TRANSPORTER"/>
    <property type="match status" value="1"/>
</dbReference>
<sequence>MMGRFPVEGEVAVSRARAGVWLTVTSGLTFASSGPLAKSVMVADWSPGAVLALRLTGAAALLLALAALTERAGLRDSLRHLRTVVLFGVIGVAGVQATFFLSLQYLHVGVTLMIQFLAPIVVIGWDWAVRGRRPSGATLFGAGVALTGAALVINVFDTGGLSLPGLGWAALSMVCNAAFFLVSARASDNLEPVALLGSGMVVAALTAWALGAVSLLPIHFGAATATMNHRDLPTWLALALLIVMSTVVPYLCAVAGTARIGATLTSLILLSEVLFAVALSWLLLAEAIAPVQAAGATLVVGGIALARYGAEQRSVRRAESASRRTPT</sequence>
<dbReference type="EMBL" id="QNRE01000008">
    <property type="protein sequence ID" value="RBO88881.1"/>
    <property type="molecule type" value="Genomic_DNA"/>
</dbReference>
<feature type="transmembrane region" description="Helical" evidence="6">
    <location>
        <begin position="81"/>
        <end position="99"/>
    </location>
</feature>
<dbReference type="Proteomes" id="UP000252586">
    <property type="component" value="Unassembled WGS sequence"/>
</dbReference>
<dbReference type="PANTHER" id="PTHR32322:SF2">
    <property type="entry name" value="EAMA DOMAIN-CONTAINING PROTEIN"/>
    <property type="match status" value="1"/>
</dbReference>
<evidence type="ECO:0000256" key="4">
    <source>
        <dbReference type="ARBA" id="ARBA00022989"/>
    </source>
</evidence>
<dbReference type="SUPFAM" id="SSF103481">
    <property type="entry name" value="Multidrug resistance efflux transporter EmrE"/>
    <property type="match status" value="2"/>
</dbReference>
<dbReference type="Pfam" id="PF00892">
    <property type="entry name" value="EamA"/>
    <property type="match status" value="2"/>
</dbReference>
<keyword evidence="9" id="KW-1185">Reference proteome</keyword>
<feature type="transmembrane region" description="Helical" evidence="6">
    <location>
        <begin position="290"/>
        <end position="310"/>
    </location>
</feature>
<comment type="caution">
    <text evidence="8">The sequence shown here is derived from an EMBL/GenBank/DDBJ whole genome shotgun (WGS) entry which is preliminary data.</text>
</comment>
<protein>
    <submittedName>
        <fullName evidence="8">Threonine/homoserine efflux transporter RhtA</fullName>
    </submittedName>
</protein>
<comment type="subcellular location">
    <subcellularLocation>
        <location evidence="1">Membrane</location>
        <topology evidence="1">Multi-pass membrane protein</topology>
    </subcellularLocation>
</comment>
<dbReference type="OrthoDB" id="154915at2"/>
<dbReference type="InterPro" id="IPR000620">
    <property type="entry name" value="EamA_dom"/>
</dbReference>
<gene>
    <name evidence="8" type="ORF">DFR74_108106</name>
</gene>
<feature type="domain" description="EamA" evidence="7">
    <location>
        <begin position="164"/>
        <end position="306"/>
    </location>
</feature>
<feature type="transmembrane region" description="Helical" evidence="6">
    <location>
        <begin position="49"/>
        <end position="69"/>
    </location>
</feature>
<name>A0A366DFT1_9NOCA</name>
<dbReference type="InterPro" id="IPR050638">
    <property type="entry name" value="AA-Vitamin_Transporters"/>
</dbReference>
<evidence type="ECO:0000256" key="5">
    <source>
        <dbReference type="ARBA" id="ARBA00023136"/>
    </source>
</evidence>
<evidence type="ECO:0000313" key="9">
    <source>
        <dbReference type="Proteomes" id="UP000252586"/>
    </source>
</evidence>
<evidence type="ECO:0000313" key="8">
    <source>
        <dbReference type="EMBL" id="RBO88881.1"/>
    </source>
</evidence>
<dbReference type="GO" id="GO:0016020">
    <property type="term" value="C:membrane"/>
    <property type="evidence" value="ECO:0007669"/>
    <property type="project" value="UniProtKB-SubCell"/>
</dbReference>
<keyword evidence="4 6" id="KW-1133">Transmembrane helix</keyword>
<dbReference type="STRING" id="1210090.GCA_001613185_02134"/>
<reference evidence="8 9" key="1">
    <citation type="submission" date="2018-06" db="EMBL/GenBank/DDBJ databases">
        <title>Genomic Encyclopedia of Type Strains, Phase IV (KMG-IV): sequencing the most valuable type-strain genomes for metagenomic binning, comparative biology and taxonomic classification.</title>
        <authorList>
            <person name="Goeker M."/>
        </authorList>
    </citation>
    <scope>NUCLEOTIDE SEQUENCE [LARGE SCALE GENOMIC DNA]</scope>
    <source>
        <strain evidence="8 9">DSM 44599</strain>
    </source>
</reference>
<evidence type="ECO:0000256" key="1">
    <source>
        <dbReference type="ARBA" id="ARBA00004141"/>
    </source>
</evidence>
<accession>A0A366DFT1</accession>
<keyword evidence="5 6" id="KW-0472">Membrane</keyword>